<proteinExistence type="inferred from homology"/>
<comment type="subcellular location">
    <subcellularLocation>
        <location evidence="1">Membrane</location>
        <topology evidence="1">Multi-pass membrane protein</topology>
    </subcellularLocation>
</comment>
<dbReference type="InterPro" id="IPR030802">
    <property type="entry name" value="Permease_MalE"/>
</dbReference>
<keyword evidence="3" id="KW-0813">Transport</keyword>
<dbReference type="PANTHER" id="PTHR30188">
    <property type="entry name" value="ABC TRANSPORTER PERMEASE PROTEIN-RELATED"/>
    <property type="match status" value="1"/>
</dbReference>
<dbReference type="GO" id="GO:0043190">
    <property type="term" value="C:ATP-binding cassette (ABC) transporter complex"/>
    <property type="evidence" value="ECO:0007669"/>
    <property type="project" value="InterPro"/>
</dbReference>
<sequence length="263" mass="28231">MGKAGGIYHAAALNDFFKEVSYLALFTGRFFREVLPPPYELRQFIRQSYLIAFRSFPLVGITGFIMGLVLTIQTQPILTQFGAEAWLPAMVSLSLIREIGPVITALICAGEVSSSMGAELGSMKVTEQIDAMQVSGTNPFKYLVVTRVLAATLMVPLLVIIGDAVGLCGSFVGVNLNGNISLHLFFSKAMGTLNFSDLLPAFVKTFFFGFAIGLVGCFKGYYSSKGTEGVGKAANSAVVIASLLVFIIDMIAVQITSLFFSQA</sequence>
<evidence type="ECO:0000256" key="5">
    <source>
        <dbReference type="ARBA" id="ARBA00022989"/>
    </source>
</evidence>
<evidence type="ECO:0000256" key="7">
    <source>
        <dbReference type="RuleBase" id="RU362044"/>
    </source>
</evidence>
<keyword evidence="5 7" id="KW-1133">Transmembrane helix</keyword>
<dbReference type="Proteomes" id="UP000179243">
    <property type="component" value="Unassembled WGS sequence"/>
</dbReference>
<feature type="transmembrane region" description="Helical" evidence="7">
    <location>
        <begin position="148"/>
        <end position="172"/>
    </location>
</feature>
<comment type="caution">
    <text evidence="7">Lacks conserved residue(s) required for the propagation of feature annotation.</text>
</comment>
<feature type="transmembrane region" description="Helical" evidence="7">
    <location>
        <begin position="234"/>
        <end position="260"/>
    </location>
</feature>
<dbReference type="AlphaFoldDB" id="A0A1F7FAY6"/>
<dbReference type="Pfam" id="PF02405">
    <property type="entry name" value="MlaE"/>
    <property type="match status" value="1"/>
</dbReference>
<protein>
    <submittedName>
        <fullName evidence="8">ABC transporter permease</fullName>
    </submittedName>
</protein>
<accession>A0A1F7FAY6</accession>
<organism evidence="8 9">
    <name type="scientific">Candidatus Raymondbacteria bacterium RIFOXYD12_FULL_49_13</name>
    <dbReference type="NCBI Taxonomy" id="1817890"/>
    <lineage>
        <taxon>Bacteria</taxon>
        <taxon>Raymondiibacteriota</taxon>
    </lineage>
</organism>
<dbReference type="PANTHER" id="PTHR30188:SF4">
    <property type="entry name" value="PROTEIN TRIGALACTOSYLDIACYLGLYCEROL 1, CHLOROPLASTIC"/>
    <property type="match status" value="1"/>
</dbReference>
<evidence type="ECO:0000256" key="4">
    <source>
        <dbReference type="ARBA" id="ARBA00022692"/>
    </source>
</evidence>
<dbReference type="NCBIfam" id="TIGR00056">
    <property type="entry name" value="MlaE family lipid ABC transporter permease subunit"/>
    <property type="match status" value="1"/>
</dbReference>
<feature type="transmembrane region" description="Helical" evidence="7">
    <location>
        <begin position="51"/>
        <end position="73"/>
    </location>
</feature>
<evidence type="ECO:0000256" key="6">
    <source>
        <dbReference type="ARBA" id="ARBA00023136"/>
    </source>
</evidence>
<comment type="similarity">
    <text evidence="2 7">Belongs to the MlaE permease family.</text>
</comment>
<evidence type="ECO:0000313" key="9">
    <source>
        <dbReference type="Proteomes" id="UP000179243"/>
    </source>
</evidence>
<evidence type="ECO:0000256" key="3">
    <source>
        <dbReference type="ARBA" id="ARBA00022448"/>
    </source>
</evidence>
<keyword evidence="4 7" id="KW-0812">Transmembrane</keyword>
<name>A0A1F7FAY6_UNCRA</name>
<gene>
    <name evidence="8" type="ORF">A2519_02645</name>
</gene>
<dbReference type="InterPro" id="IPR003453">
    <property type="entry name" value="ABC_MlaE_roteobac"/>
</dbReference>
<keyword evidence="6 7" id="KW-0472">Membrane</keyword>
<evidence type="ECO:0000256" key="1">
    <source>
        <dbReference type="ARBA" id="ARBA00004141"/>
    </source>
</evidence>
<feature type="transmembrane region" description="Helical" evidence="7">
    <location>
        <begin position="201"/>
        <end position="222"/>
    </location>
</feature>
<reference evidence="8 9" key="1">
    <citation type="journal article" date="2016" name="Nat. Commun.">
        <title>Thousands of microbial genomes shed light on interconnected biogeochemical processes in an aquifer system.</title>
        <authorList>
            <person name="Anantharaman K."/>
            <person name="Brown C.T."/>
            <person name="Hug L.A."/>
            <person name="Sharon I."/>
            <person name="Castelle C.J."/>
            <person name="Probst A.J."/>
            <person name="Thomas B.C."/>
            <person name="Singh A."/>
            <person name="Wilkins M.J."/>
            <person name="Karaoz U."/>
            <person name="Brodie E.L."/>
            <person name="Williams K.H."/>
            <person name="Hubbard S.S."/>
            <person name="Banfield J.F."/>
        </authorList>
    </citation>
    <scope>NUCLEOTIDE SEQUENCE [LARGE SCALE GENOMIC DNA]</scope>
</reference>
<comment type="caution">
    <text evidence="8">The sequence shown here is derived from an EMBL/GenBank/DDBJ whole genome shotgun (WGS) entry which is preliminary data.</text>
</comment>
<evidence type="ECO:0000313" key="8">
    <source>
        <dbReference type="EMBL" id="OGK03646.1"/>
    </source>
</evidence>
<dbReference type="EMBL" id="MFYX01000084">
    <property type="protein sequence ID" value="OGK03646.1"/>
    <property type="molecule type" value="Genomic_DNA"/>
</dbReference>
<evidence type="ECO:0000256" key="2">
    <source>
        <dbReference type="ARBA" id="ARBA00007556"/>
    </source>
</evidence>
<dbReference type="GO" id="GO:0005548">
    <property type="term" value="F:phospholipid transporter activity"/>
    <property type="evidence" value="ECO:0007669"/>
    <property type="project" value="TreeGrafter"/>
</dbReference>